<reference evidence="4 5" key="1">
    <citation type="submission" date="2020-09" db="EMBL/GenBank/DDBJ databases">
        <title>Draft Genome Sequence of Aminobacter carboxidus type strain DSM 1086, a soil Gram-negative carboxydobacterium.</title>
        <authorList>
            <person name="Turrini P."/>
            <person name="Tescari M."/>
            <person name="Artuso I."/>
            <person name="Lugli G.A."/>
            <person name="Frangipani E."/>
            <person name="Ventura M."/>
            <person name="Visca P."/>
        </authorList>
    </citation>
    <scope>NUCLEOTIDE SEQUENCE [LARGE SCALE GENOMIC DNA]</scope>
    <source>
        <strain evidence="4 5">DSM 1086</strain>
    </source>
</reference>
<dbReference type="EMBL" id="JACZEP010000005">
    <property type="protein sequence ID" value="MBE1206079.1"/>
    <property type="molecule type" value="Genomic_DNA"/>
</dbReference>
<keyword evidence="5" id="KW-1185">Reference proteome</keyword>
<evidence type="ECO:0000259" key="2">
    <source>
        <dbReference type="Pfam" id="PF05378"/>
    </source>
</evidence>
<evidence type="ECO:0000313" key="5">
    <source>
        <dbReference type="Proteomes" id="UP000598227"/>
    </source>
</evidence>
<evidence type="ECO:0000259" key="1">
    <source>
        <dbReference type="Pfam" id="PF01968"/>
    </source>
</evidence>
<evidence type="ECO:0000259" key="3">
    <source>
        <dbReference type="Pfam" id="PF19278"/>
    </source>
</evidence>
<dbReference type="PANTHER" id="PTHR11365:SF23">
    <property type="entry name" value="HYPOTHETICAL 5-OXOPROLINASE (EUROFUNG)-RELATED"/>
    <property type="match status" value="1"/>
</dbReference>
<gene>
    <name evidence="4" type="ORF">IHE39_17420</name>
</gene>
<feature type="domain" description="Hydantoinase A/oxoprolinase" evidence="1">
    <location>
        <begin position="206"/>
        <end position="493"/>
    </location>
</feature>
<organism evidence="4 5">
    <name type="scientific">Aminobacter carboxidus</name>
    <dbReference type="NCBI Taxonomy" id="376165"/>
    <lineage>
        <taxon>Bacteria</taxon>
        <taxon>Pseudomonadati</taxon>
        <taxon>Pseudomonadota</taxon>
        <taxon>Alphaproteobacteria</taxon>
        <taxon>Hyphomicrobiales</taxon>
        <taxon>Phyllobacteriaceae</taxon>
        <taxon>Aminobacter</taxon>
    </lineage>
</organism>
<dbReference type="Pfam" id="PF01968">
    <property type="entry name" value="Hydantoinase_A"/>
    <property type="match status" value="1"/>
</dbReference>
<dbReference type="Proteomes" id="UP000598227">
    <property type="component" value="Unassembled WGS sequence"/>
</dbReference>
<dbReference type="InterPro" id="IPR002821">
    <property type="entry name" value="Hydantoinase_A"/>
</dbReference>
<comment type="caution">
    <text evidence="4">The sequence shown here is derived from an EMBL/GenBank/DDBJ whole genome shotgun (WGS) entry which is preliminary data.</text>
</comment>
<dbReference type="InterPro" id="IPR008040">
    <property type="entry name" value="Hydant_A_N"/>
</dbReference>
<feature type="domain" description="Acetophenone carboxylase-like C-terminal" evidence="3">
    <location>
        <begin position="512"/>
        <end position="678"/>
    </location>
</feature>
<dbReference type="RefSeq" id="WP_192567359.1">
    <property type="nucleotide sequence ID" value="NZ_JACZEP010000005.1"/>
</dbReference>
<evidence type="ECO:0000313" key="4">
    <source>
        <dbReference type="EMBL" id="MBE1206079.1"/>
    </source>
</evidence>
<feature type="domain" description="Hydantoinase/oxoprolinase N-terminal" evidence="2">
    <location>
        <begin position="5"/>
        <end position="184"/>
    </location>
</feature>
<dbReference type="InterPro" id="IPR049517">
    <property type="entry name" value="ACX-like_C"/>
</dbReference>
<accession>A0ABR9GQX0</accession>
<dbReference type="PANTHER" id="PTHR11365">
    <property type="entry name" value="5-OXOPROLINASE RELATED"/>
    <property type="match status" value="1"/>
</dbReference>
<dbReference type="InterPro" id="IPR043129">
    <property type="entry name" value="ATPase_NBD"/>
</dbReference>
<dbReference type="SUPFAM" id="SSF53067">
    <property type="entry name" value="Actin-like ATPase domain"/>
    <property type="match status" value="1"/>
</dbReference>
<protein>
    <submittedName>
        <fullName evidence="4">Hydantoinase/oxoprolinase family protein</fullName>
    </submittedName>
</protein>
<proteinExistence type="predicted"/>
<dbReference type="Pfam" id="PF05378">
    <property type="entry name" value="Hydant_A_N"/>
    <property type="match status" value="1"/>
</dbReference>
<dbReference type="Pfam" id="PF19278">
    <property type="entry name" value="Hydant_A_C"/>
    <property type="match status" value="1"/>
</dbReference>
<dbReference type="InterPro" id="IPR045079">
    <property type="entry name" value="Oxoprolinase-like"/>
</dbReference>
<name>A0ABR9GQX0_9HYPH</name>
<sequence length="689" mass="73041">MSFQIAVDVGGTFTDLVVLERGGKVHTFKAPTTPGRIVDGILNGLELVADHFKIARAELLAACSKFACGTTAATNAILEGTYARTGLICTEGFRDTLLIREGGKRDTYTIAIDYPAPYIPRELTVGVRERINSEGGIELALDEQSVVVTIERLKHLGVESIAVALLWSIANPSHEKRIGELIETHWPDIPYSLSHRTSPTLREYRRSSATAIDASLKPLVRRVVNELESRLRGAGLGGVLTLVTSSGGQTAGDEVIECPINLCLSGPSAAPVSARNVIRAEGAATCNAIVVDMGGTSFDISIINDWEIPMHREGVIAGHVFGVPSVEVKTIGAGGGSIARVDAGGFIHVGPESARSVPGPACYDRGGILPTVTDANLARGFLDAANFAGGTMTLSPAKSEAAIRAEIAEPLELSVHEAASLIGLAVEQSMVAAIEDITIRRGVDPREYIMVAGGAAAGLHAVPIARELGIRKVLVPPVAGVLSAYGILVSDIKSSFSRSLPAATDAFDFDSVNATLASLEAEATAYLDRMKVPAGSREIRFSAEARYRGQVWQITLDFNHTHIADAATLAALEESFHQLHEKLYFVRGNDTIEFTEWTALAIGRLPAITVDHGVSEGGQGSDAAKGSRQVYMRELGGKAEIPVFDGSRLTPGTRIDGPAMIDQRLTTIVLYPSTTATLSANGSIWIDLI</sequence>